<accession>W7EI30</accession>
<evidence type="ECO:0000256" key="1">
    <source>
        <dbReference type="SAM" id="MobiDB-lite"/>
    </source>
</evidence>
<dbReference type="Proteomes" id="UP000054337">
    <property type="component" value="Unassembled WGS sequence"/>
</dbReference>
<feature type="region of interest" description="Disordered" evidence="1">
    <location>
        <begin position="19"/>
        <end position="96"/>
    </location>
</feature>
<gene>
    <name evidence="2" type="ORF">COCVIDRAFT_100850</name>
</gene>
<dbReference type="OrthoDB" id="3695197at2759"/>
<feature type="compositionally biased region" description="Polar residues" evidence="1">
    <location>
        <begin position="70"/>
        <end position="89"/>
    </location>
</feature>
<feature type="compositionally biased region" description="Polar residues" evidence="1">
    <location>
        <begin position="226"/>
        <end position="245"/>
    </location>
</feature>
<protein>
    <submittedName>
        <fullName evidence="2">Uncharacterized protein</fullName>
    </submittedName>
</protein>
<feature type="region of interest" description="Disordered" evidence="1">
    <location>
        <begin position="112"/>
        <end position="135"/>
    </location>
</feature>
<dbReference type="HOGENOM" id="CLU_906161_0_0_1"/>
<keyword evidence="3" id="KW-1185">Reference proteome</keyword>
<feature type="non-terminal residue" evidence="2">
    <location>
        <position position="1"/>
    </location>
</feature>
<feature type="compositionally biased region" description="Basic residues" evidence="1">
    <location>
        <begin position="57"/>
        <end position="68"/>
    </location>
</feature>
<organism evidence="2 3">
    <name type="scientific">Bipolaris victoriae (strain FI3)</name>
    <name type="common">Victoria blight of oats agent</name>
    <name type="synonym">Cochliobolus victoriae</name>
    <dbReference type="NCBI Taxonomy" id="930091"/>
    <lineage>
        <taxon>Eukaryota</taxon>
        <taxon>Fungi</taxon>
        <taxon>Dikarya</taxon>
        <taxon>Ascomycota</taxon>
        <taxon>Pezizomycotina</taxon>
        <taxon>Dothideomycetes</taxon>
        <taxon>Pleosporomycetidae</taxon>
        <taxon>Pleosporales</taxon>
        <taxon>Pleosporineae</taxon>
        <taxon>Pleosporaceae</taxon>
        <taxon>Bipolaris</taxon>
    </lineage>
</organism>
<feature type="compositionally biased region" description="Low complexity" evidence="1">
    <location>
        <begin position="172"/>
        <end position="182"/>
    </location>
</feature>
<feature type="region of interest" description="Disordered" evidence="1">
    <location>
        <begin position="147"/>
        <end position="263"/>
    </location>
</feature>
<dbReference type="GeneID" id="26248115"/>
<name>W7EI30_BIPV3</name>
<dbReference type="EMBL" id="KI968739">
    <property type="protein sequence ID" value="EUN26484.1"/>
    <property type="molecule type" value="Genomic_DNA"/>
</dbReference>
<sequence length="311" mass="34840">QVRKICTLCKIERQFEHSTRRDTSCPLPRPSRGYTNSRAQKGRKVFTHDTTRTSAPLKKRNTLRKKNRSAVMSTQGLQSTAKDGSTTRQSNKEDTGVAKPAWLRTWLNKLPITTCPKPPTSSPSSISPSPRKANSVDLSRMMPFHREEETPTALPRNTPTAPVPHCTRTRTRIAPATRSSSTPNLTRHFSLSKKPSVHQKPTPKPTTPSITTKLQKRAPTAPLCPKSTTPAPDSNPTTKRPQTHNPDPHPDPSKGAVAGDRRNSTAYLTITTTATGDEDEDGEFEMSETRRLLWEYWNVQCRFLAEEWIDE</sequence>
<evidence type="ECO:0000313" key="3">
    <source>
        <dbReference type="Proteomes" id="UP000054337"/>
    </source>
</evidence>
<dbReference type="AlphaFoldDB" id="W7EI30"/>
<dbReference type="RefSeq" id="XP_014556063.1">
    <property type="nucleotide sequence ID" value="XM_014700577.1"/>
</dbReference>
<proteinExistence type="predicted"/>
<evidence type="ECO:0000313" key="2">
    <source>
        <dbReference type="EMBL" id="EUN26484.1"/>
    </source>
</evidence>
<reference evidence="2 3" key="1">
    <citation type="journal article" date="2013" name="PLoS Genet.">
        <title>Comparative genome structure, secondary metabolite, and effector coding capacity across Cochliobolus pathogens.</title>
        <authorList>
            <person name="Condon B.J."/>
            <person name="Leng Y."/>
            <person name="Wu D."/>
            <person name="Bushley K.E."/>
            <person name="Ohm R.A."/>
            <person name="Otillar R."/>
            <person name="Martin J."/>
            <person name="Schackwitz W."/>
            <person name="Grimwood J."/>
            <person name="MohdZainudin N."/>
            <person name="Xue C."/>
            <person name="Wang R."/>
            <person name="Manning V.A."/>
            <person name="Dhillon B."/>
            <person name="Tu Z.J."/>
            <person name="Steffenson B.J."/>
            <person name="Salamov A."/>
            <person name="Sun H."/>
            <person name="Lowry S."/>
            <person name="LaButti K."/>
            <person name="Han J."/>
            <person name="Copeland A."/>
            <person name="Lindquist E."/>
            <person name="Barry K."/>
            <person name="Schmutz J."/>
            <person name="Baker S.E."/>
            <person name="Ciuffetti L.M."/>
            <person name="Grigoriev I.V."/>
            <person name="Zhong S."/>
            <person name="Turgeon B.G."/>
        </authorList>
    </citation>
    <scope>NUCLEOTIDE SEQUENCE [LARGE SCALE GENOMIC DNA]</scope>
    <source>
        <strain evidence="2 3">FI3</strain>
    </source>
</reference>